<proteinExistence type="predicted"/>
<evidence type="ECO:0000256" key="1">
    <source>
        <dbReference type="SAM" id="Phobius"/>
    </source>
</evidence>
<gene>
    <name evidence="2" type="ORF">KOW79_014671</name>
</gene>
<keyword evidence="1" id="KW-0812">Transmembrane</keyword>
<keyword evidence="1" id="KW-0472">Membrane</keyword>
<name>A0A9D3SJJ4_9TELE</name>
<comment type="caution">
    <text evidence="2">The sequence shown here is derived from an EMBL/GenBank/DDBJ whole genome shotgun (WGS) entry which is preliminary data.</text>
</comment>
<reference evidence="2 3" key="1">
    <citation type="submission" date="2021-06" db="EMBL/GenBank/DDBJ databases">
        <title>Chromosome-level genome assembly of the red-tail catfish (Hemibagrus wyckioides).</title>
        <authorList>
            <person name="Shao F."/>
        </authorList>
    </citation>
    <scope>NUCLEOTIDE SEQUENCE [LARGE SCALE GENOMIC DNA]</scope>
    <source>
        <strain evidence="2">EC202008001</strain>
        <tissue evidence="2">Blood</tissue>
    </source>
</reference>
<feature type="transmembrane region" description="Helical" evidence="1">
    <location>
        <begin position="12"/>
        <end position="33"/>
    </location>
</feature>
<accession>A0A9D3SJJ4</accession>
<dbReference type="EMBL" id="JAHKSW010000017">
    <property type="protein sequence ID" value="KAG7321813.1"/>
    <property type="molecule type" value="Genomic_DNA"/>
</dbReference>
<keyword evidence="3" id="KW-1185">Reference proteome</keyword>
<keyword evidence="1" id="KW-1133">Transmembrane helix</keyword>
<evidence type="ECO:0000313" key="3">
    <source>
        <dbReference type="Proteomes" id="UP000824219"/>
    </source>
</evidence>
<evidence type="ECO:0000313" key="2">
    <source>
        <dbReference type="EMBL" id="KAG7321813.1"/>
    </source>
</evidence>
<dbReference type="Proteomes" id="UP000824219">
    <property type="component" value="Linkage Group LG17"/>
</dbReference>
<protein>
    <submittedName>
        <fullName evidence="2">Uncharacterized protein</fullName>
    </submittedName>
</protein>
<sequence length="72" mass="8127">MSLLVTVPFWGYRYVIAICEGLAAFPLPFYFFLTICKRGQSSPPERQDSHSWGRVPPEGILKSFCARGMSVI</sequence>
<dbReference type="AlphaFoldDB" id="A0A9D3SJJ4"/>
<organism evidence="2 3">
    <name type="scientific">Hemibagrus wyckioides</name>
    <dbReference type="NCBI Taxonomy" id="337641"/>
    <lineage>
        <taxon>Eukaryota</taxon>
        <taxon>Metazoa</taxon>
        <taxon>Chordata</taxon>
        <taxon>Craniata</taxon>
        <taxon>Vertebrata</taxon>
        <taxon>Euteleostomi</taxon>
        <taxon>Actinopterygii</taxon>
        <taxon>Neopterygii</taxon>
        <taxon>Teleostei</taxon>
        <taxon>Ostariophysi</taxon>
        <taxon>Siluriformes</taxon>
        <taxon>Bagridae</taxon>
        <taxon>Hemibagrus</taxon>
    </lineage>
</organism>